<dbReference type="SUPFAM" id="SSF51735">
    <property type="entry name" value="NAD(P)-binding Rossmann-fold domains"/>
    <property type="match status" value="1"/>
</dbReference>
<reference evidence="2 3" key="1">
    <citation type="journal article" date="2010" name="J. Bacteriol.">
        <title>Genome sequence of Fulvimarina pelagi HTCC2506T, a Mn(II)-oxidizing alphaproteobacterium possessing an aerobic anoxygenic photosynthetic gene cluster and Xanthorhodopsin.</title>
        <authorList>
            <person name="Kang I."/>
            <person name="Oh H.M."/>
            <person name="Lim S.I."/>
            <person name="Ferriera S."/>
            <person name="Giovannoni S.J."/>
            <person name="Cho J.C."/>
        </authorList>
    </citation>
    <scope>NUCLEOTIDE SEQUENCE [LARGE SCALE GENOMIC DNA]</scope>
    <source>
        <strain evidence="2 3">HTCC2506</strain>
    </source>
</reference>
<dbReference type="PRINTS" id="PR00081">
    <property type="entry name" value="GDHRDH"/>
</dbReference>
<dbReference type="AlphaFoldDB" id="Q0G5H7"/>
<organism evidence="2 3">
    <name type="scientific">Fulvimarina pelagi HTCC2506</name>
    <dbReference type="NCBI Taxonomy" id="314231"/>
    <lineage>
        <taxon>Bacteria</taxon>
        <taxon>Pseudomonadati</taxon>
        <taxon>Pseudomonadota</taxon>
        <taxon>Alphaproteobacteria</taxon>
        <taxon>Hyphomicrobiales</taxon>
        <taxon>Aurantimonadaceae</taxon>
        <taxon>Fulvimarina</taxon>
    </lineage>
</organism>
<dbReference type="Pfam" id="PF13561">
    <property type="entry name" value="adh_short_C2"/>
    <property type="match status" value="1"/>
</dbReference>
<dbReference type="PRINTS" id="PR00080">
    <property type="entry name" value="SDRFAMILY"/>
</dbReference>
<dbReference type="GO" id="GO:0030497">
    <property type="term" value="P:fatty acid elongation"/>
    <property type="evidence" value="ECO:0007669"/>
    <property type="project" value="TreeGrafter"/>
</dbReference>
<sequence length="254" mass="26559">MREDKPMHFDLSGRTALVTGASSGLGEHFARVLAKAGAEVTLAARRLDALKENVDAIAGEGGKAKAVELDVTDEASVAKIFANGPFDIVVNNAGVTLTHPAIKVEEAEWDKVVDTNLKGAFLVAQAAAKAMKEAERGGSIVNIASILGLRVAGGVMPYSVSKAGLIQMTKAMALEWARYGIRVNALCPGYIETPLNADFFASEAGKALIKRIPQRRLGQNADLDGALLLLSSDAGAYMTGSELVVDGGHLVSSL</sequence>
<accession>Q0G5H7</accession>
<dbReference type="STRING" id="217511.GCA_001463845_00682"/>
<dbReference type="eggNOG" id="COG1028">
    <property type="taxonomic scope" value="Bacteria"/>
</dbReference>
<dbReference type="NCBIfam" id="NF005559">
    <property type="entry name" value="PRK07231.1"/>
    <property type="match status" value="1"/>
</dbReference>
<dbReference type="Gene3D" id="3.40.50.720">
    <property type="entry name" value="NAD(P)-binding Rossmann-like Domain"/>
    <property type="match status" value="1"/>
</dbReference>
<comment type="similarity">
    <text evidence="1">Belongs to the short-chain dehydrogenases/reductases (SDR) family.</text>
</comment>
<evidence type="ECO:0000313" key="3">
    <source>
        <dbReference type="Proteomes" id="UP000004310"/>
    </source>
</evidence>
<dbReference type="GO" id="GO:0016616">
    <property type="term" value="F:oxidoreductase activity, acting on the CH-OH group of donors, NAD or NADP as acceptor"/>
    <property type="evidence" value="ECO:0007669"/>
    <property type="project" value="TreeGrafter"/>
</dbReference>
<proteinExistence type="inferred from homology"/>
<dbReference type="InterPro" id="IPR036291">
    <property type="entry name" value="NAD(P)-bd_dom_sf"/>
</dbReference>
<dbReference type="FunFam" id="3.40.50.720:FF:000084">
    <property type="entry name" value="Short-chain dehydrogenase reductase"/>
    <property type="match status" value="1"/>
</dbReference>
<dbReference type="PANTHER" id="PTHR42760">
    <property type="entry name" value="SHORT-CHAIN DEHYDROGENASES/REDUCTASES FAMILY MEMBER"/>
    <property type="match status" value="1"/>
</dbReference>
<dbReference type="PROSITE" id="PS00061">
    <property type="entry name" value="ADH_SHORT"/>
    <property type="match status" value="1"/>
</dbReference>
<keyword evidence="3" id="KW-1185">Reference proteome</keyword>
<comment type="caution">
    <text evidence="2">The sequence shown here is derived from an EMBL/GenBank/DDBJ whole genome shotgun (WGS) entry which is preliminary data.</text>
</comment>
<dbReference type="HOGENOM" id="CLU_010194_1_1_5"/>
<dbReference type="Proteomes" id="UP000004310">
    <property type="component" value="Unassembled WGS sequence"/>
</dbReference>
<dbReference type="InterPro" id="IPR020904">
    <property type="entry name" value="Sc_DH/Rdtase_CS"/>
</dbReference>
<name>Q0G5H7_9HYPH</name>
<evidence type="ECO:0000313" key="2">
    <source>
        <dbReference type="EMBL" id="EAU43087.1"/>
    </source>
</evidence>
<dbReference type="EMBL" id="AATP01000001">
    <property type="protein sequence ID" value="EAU43087.1"/>
    <property type="molecule type" value="Genomic_DNA"/>
</dbReference>
<evidence type="ECO:0000256" key="1">
    <source>
        <dbReference type="ARBA" id="ARBA00006484"/>
    </source>
</evidence>
<dbReference type="PANTHER" id="PTHR42760:SF135">
    <property type="entry name" value="BLL7886 PROTEIN"/>
    <property type="match status" value="1"/>
</dbReference>
<gene>
    <name evidence="2" type="ORF">FP2506_09596</name>
</gene>
<dbReference type="InterPro" id="IPR002347">
    <property type="entry name" value="SDR_fam"/>
</dbReference>
<protein>
    <submittedName>
        <fullName evidence="2">Short-chain dehydrogenase/reductase SDR</fullName>
    </submittedName>
</protein>